<evidence type="ECO:0000256" key="1">
    <source>
        <dbReference type="SAM" id="MobiDB-lite"/>
    </source>
</evidence>
<protein>
    <submittedName>
        <fullName evidence="2">Uncharacterized protein</fullName>
    </submittedName>
</protein>
<feature type="compositionally biased region" description="Low complexity" evidence="1">
    <location>
        <begin position="127"/>
        <end position="140"/>
    </location>
</feature>
<sequence length="200" mass="21176">MCCEEHHICTHCNQIITSTTDRCFAWRTGSGAVDYRNPGTEFGSGACPDGEEIVEEFYHDDDGFYCPNCSSSSSFSSPATARNADGYRTMMDRPRPPPIDPLSGEEVVAVVAMDRDSSPTSGEGRRGAAAARTAANAKAASGGGSWRLRVRKMVSGTTRLAGAGKRDEADEADEVDDGGLREADKRGAKTTVTSGPSSLL</sequence>
<proteinExistence type="predicted"/>
<gene>
    <name evidence="2" type="ORF">SLS58_008564</name>
</gene>
<organism evidence="2 3">
    <name type="scientific">Diplodia intermedia</name>
    <dbReference type="NCBI Taxonomy" id="856260"/>
    <lineage>
        <taxon>Eukaryota</taxon>
        <taxon>Fungi</taxon>
        <taxon>Dikarya</taxon>
        <taxon>Ascomycota</taxon>
        <taxon>Pezizomycotina</taxon>
        <taxon>Dothideomycetes</taxon>
        <taxon>Dothideomycetes incertae sedis</taxon>
        <taxon>Botryosphaeriales</taxon>
        <taxon>Botryosphaeriaceae</taxon>
        <taxon>Diplodia</taxon>
    </lineage>
</organism>
<keyword evidence="3" id="KW-1185">Reference proteome</keyword>
<reference evidence="2 3" key="1">
    <citation type="journal article" date="2023" name="Plant Dis.">
        <title>First Report of Diplodia intermedia Causing Canker and Dieback Diseases on Apple Trees in Canada.</title>
        <authorList>
            <person name="Ellouze W."/>
            <person name="Ilyukhin E."/>
            <person name="Sulman M."/>
            <person name="Ali S."/>
        </authorList>
    </citation>
    <scope>NUCLEOTIDE SEQUENCE [LARGE SCALE GENOMIC DNA]</scope>
    <source>
        <strain evidence="2 3">M45-28</strain>
    </source>
</reference>
<dbReference type="EMBL" id="JAKEKT020000073">
    <property type="protein sequence ID" value="KAL1638859.1"/>
    <property type="molecule type" value="Genomic_DNA"/>
</dbReference>
<evidence type="ECO:0000313" key="2">
    <source>
        <dbReference type="EMBL" id="KAL1638859.1"/>
    </source>
</evidence>
<name>A0ABR3THK7_9PEZI</name>
<feature type="compositionally biased region" description="Polar residues" evidence="1">
    <location>
        <begin position="190"/>
        <end position="200"/>
    </location>
</feature>
<dbReference type="Proteomes" id="UP001521184">
    <property type="component" value="Unassembled WGS sequence"/>
</dbReference>
<comment type="caution">
    <text evidence="2">The sequence shown here is derived from an EMBL/GenBank/DDBJ whole genome shotgun (WGS) entry which is preliminary data.</text>
</comment>
<feature type="region of interest" description="Disordered" evidence="1">
    <location>
        <begin position="115"/>
        <end position="200"/>
    </location>
</feature>
<accession>A0ABR3THK7</accession>
<feature type="compositionally biased region" description="Basic and acidic residues" evidence="1">
    <location>
        <begin position="178"/>
        <end position="187"/>
    </location>
</feature>
<evidence type="ECO:0000313" key="3">
    <source>
        <dbReference type="Proteomes" id="UP001521184"/>
    </source>
</evidence>